<keyword evidence="4" id="KW-1185">Reference proteome</keyword>
<feature type="compositionally biased region" description="Low complexity" evidence="1">
    <location>
        <begin position="1025"/>
        <end position="1034"/>
    </location>
</feature>
<feature type="domain" description="Poly(A) RNA polymerase mitochondrial-like central palm" evidence="2">
    <location>
        <begin position="1318"/>
        <end position="1467"/>
    </location>
</feature>
<dbReference type="GO" id="GO:1990817">
    <property type="term" value="F:poly(A) RNA polymerase activity"/>
    <property type="evidence" value="ECO:0007669"/>
    <property type="project" value="UniProtKB-ARBA"/>
</dbReference>
<evidence type="ECO:0000256" key="1">
    <source>
        <dbReference type="SAM" id="MobiDB-lite"/>
    </source>
</evidence>
<proteinExistence type="predicted"/>
<dbReference type="Pfam" id="PF22600">
    <property type="entry name" value="MTPAP-like_central"/>
    <property type="match status" value="1"/>
</dbReference>
<gene>
    <name evidence="3" type="ORF">ACHAW5_003273</name>
</gene>
<sequence length="1704" mass="190005">MRHTKSKRNKCRRTLSADEKIDGDSVERDEVNERGDLEGMKQWIKSLSYESLVNALEFAFQTDANIPGGNVSRRNYSLDGRRCGESGSHEFDLLIEMSSYRSPDRYGLAFDGFSELEYCHDWRRYKNARLEAPCLFRWIDTAEADEDREADAELDLNHPENQFSPLSSMGASSLPLDLLNVLALAGVKRSTSALLQTFNEADEIDEAFESLADYQGEMAKNVNADSPPMRTIFTLKAYHGVTDDGTILGRGSTLEQQNADRSMLLWTALVRDISINTNEGNSPEQTAFALPRCRLSICDTSMTNNEQQRKKLVLDTLHVSSRGKFLSSSGKKIHPYTAPWFDPTQHWFSLPMYLASRFEASLWDAYLRSIDTARVYRSRKNSLVQSVMNLDGDAIMRVLCYAIGVGMRDDMKQKTNILEGQSASDSIKDNLTWKLLLLNECGRIFPWAHNQSDVFAVSPLLEWNTPLSSFKSVILEHLQEGLAREAERSLLQSISAESSIKPITKKKKKKRIKKKGNNANQHAFRYIEDDQKEECQYSDEDVHVENILPPITPSGTLADFCDANSDIHSPQSEHNVAKMTVLKVLDDVIHNVFTRLGVQDDEFNDFTEAVTVKSRFKIPSVDKTLSADEVEVATTALVSNKSGAIVDAANNFLQRNVSPSTHSQSAWASRSGRQTSEIFVGQNETSKLKRCTSLGDRSMADKKPPMYPSKIYPPTHVQSSNDDVLWSSSDSPFFLQASQGQTSIFDGAPLCLSGALDSWNSVACQKQNETSIFTDFLKNGQASSDRDQINFASSTAASIASSSTSREDMEDSGVDIDDDCLASPFLERDALHHVDDSRSSNDPNKAVYFKAQNAKYDHSATSSEQKAGDDTAADKDRVDSPITNIFSESHPDIELSPTPSAPSTPSPQLSPILVSLADLGKLRDEFLEKSDIPKVPALDPTISRTLVTSQSRDDLRSIDEWRKPPRRERDDHQNMGHRQVDALLSYRNVVAQSAPRKPPCLTSYDGKQILPDDAHPILTKSTRSIKTTRSGSRSMQNAPYTPGPEFPGLSKSRPPMPRVLHLDVGCARSEGGLDGNDDASHCNVIPRAHTDDTKDGATTISSVHSLHETEQFATLKEQRNSYRDMCLTLGAENAKLRNLLASKTCAPLYHSTHAQETMASFVYHNDQQWPAHNSFPDQFTTQTTVAMSDAGIHSHPELAVRPIPFRGQMGEGVHGQSFSTTSTDQFVDYSAMSEDGTGLYPSVVAIGVGPNRFPWQARGGSVQSFGRRTSGGGTYAESDLSLEHNIGQDSQARPSFGPSNGFNQDSFFGGIESRLSMDISRYMKSLKSQLKKTEDRRLRVVEAITKTVKALWPRATIKMYGSHVTKLCLPSSDMDFVISLPAVHKNAPAMAPGDLEGRNAIVETNQKVLARKLKSESWLDQQSIKVIERTAVPVIKVSTKDARSRVVQLDLSFDAKEHHGLDALNMIQHILEQMPVIRPLVLVLKQFLLDRGLLTAYTGTAKSKHPHGTIAGLCSWVVVQSCSKANKLNDLDIAIRDVLFSLASAFSCYYSSIHRIATQSHRLLDFYGNYFDPRITGISVRTRQYFYRSQDAHLLLPFSPQPHRFAPLHRQFSIQNTKKQQFQSGKFDPIWVEDPLNPGNNVGRNAFRIFQVQRAFSDAHRALVASLEWDNSMHEFGNDGEYPLLKCLLQNEDVFLSIDDPIHR</sequence>
<dbReference type="EMBL" id="JALLAZ020001250">
    <property type="protein sequence ID" value="KAL3777993.1"/>
    <property type="molecule type" value="Genomic_DNA"/>
</dbReference>
<dbReference type="Gene3D" id="3.30.460.10">
    <property type="entry name" value="Beta Polymerase, domain 2"/>
    <property type="match status" value="1"/>
</dbReference>
<feature type="region of interest" description="Disordered" evidence="1">
    <location>
        <begin position="946"/>
        <end position="974"/>
    </location>
</feature>
<comment type="caution">
    <text evidence="3">The sequence shown here is derived from an EMBL/GenBank/DDBJ whole genome shotgun (WGS) entry which is preliminary data.</text>
</comment>
<protein>
    <recommendedName>
        <fullName evidence="2">Poly(A) RNA polymerase mitochondrial-like central palm domain-containing protein</fullName>
    </recommendedName>
</protein>
<dbReference type="InterPro" id="IPR045862">
    <property type="entry name" value="Trf4-like"/>
</dbReference>
<evidence type="ECO:0000313" key="4">
    <source>
        <dbReference type="Proteomes" id="UP001530315"/>
    </source>
</evidence>
<dbReference type="Gene3D" id="1.10.1410.10">
    <property type="match status" value="1"/>
</dbReference>
<name>A0ABD3NRB5_9STRA</name>
<dbReference type="PANTHER" id="PTHR23092:SF15">
    <property type="entry name" value="INACTIVE NON-CANONICAL POLY(A) RNA POLYMERASE PROTEIN TRF4-2-RELATED"/>
    <property type="match status" value="1"/>
</dbReference>
<dbReference type="InterPro" id="IPR054708">
    <property type="entry name" value="MTPAP-like_central"/>
</dbReference>
<evidence type="ECO:0000259" key="2">
    <source>
        <dbReference type="Pfam" id="PF22600"/>
    </source>
</evidence>
<dbReference type="PANTHER" id="PTHR23092">
    <property type="entry name" value="POLY(A) RNA POLYMERASE"/>
    <property type="match status" value="1"/>
</dbReference>
<organism evidence="3 4">
    <name type="scientific">Stephanodiscus triporus</name>
    <dbReference type="NCBI Taxonomy" id="2934178"/>
    <lineage>
        <taxon>Eukaryota</taxon>
        <taxon>Sar</taxon>
        <taxon>Stramenopiles</taxon>
        <taxon>Ochrophyta</taxon>
        <taxon>Bacillariophyta</taxon>
        <taxon>Coscinodiscophyceae</taxon>
        <taxon>Thalassiosirophycidae</taxon>
        <taxon>Stephanodiscales</taxon>
        <taxon>Stephanodiscaceae</taxon>
        <taxon>Stephanodiscus</taxon>
    </lineage>
</organism>
<dbReference type="GO" id="GO:0016070">
    <property type="term" value="P:RNA metabolic process"/>
    <property type="evidence" value="ECO:0007669"/>
    <property type="project" value="UniProtKB-ARBA"/>
</dbReference>
<dbReference type="SUPFAM" id="SSF81631">
    <property type="entry name" value="PAP/OAS1 substrate-binding domain"/>
    <property type="match status" value="1"/>
</dbReference>
<dbReference type="SUPFAM" id="SSF81301">
    <property type="entry name" value="Nucleotidyltransferase"/>
    <property type="match status" value="1"/>
</dbReference>
<feature type="region of interest" description="Disordered" evidence="1">
    <location>
        <begin position="796"/>
        <end position="816"/>
    </location>
</feature>
<dbReference type="CDD" id="cd05402">
    <property type="entry name" value="NT_PAP_TUTase"/>
    <property type="match status" value="1"/>
</dbReference>
<feature type="compositionally biased region" description="Basic and acidic residues" evidence="1">
    <location>
        <begin position="951"/>
        <end position="974"/>
    </location>
</feature>
<reference evidence="3 4" key="1">
    <citation type="submission" date="2024-10" db="EMBL/GenBank/DDBJ databases">
        <title>Updated reference genomes for cyclostephanoid diatoms.</title>
        <authorList>
            <person name="Roberts W.R."/>
            <person name="Alverson A.J."/>
        </authorList>
    </citation>
    <scope>NUCLEOTIDE SEQUENCE [LARGE SCALE GENOMIC DNA]</scope>
    <source>
        <strain evidence="3 4">AJA276-08</strain>
    </source>
</reference>
<dbReference type="Proteomes" id="UP001530315">
    <property type="component" value="Unassembled WGS sequence"/>
</dbReference>
<accession>A0ABD3NRB5</accession>
<feature type="region of interest" description="Disordered" evidence="1">
    <location>
        <begin position="1025"/>
        <end position="1052"/>
    </location>
</feature>
<feature type="region of interest" description="Disordered" evidence="1">
    <location>
        <begin position="852"/>
        <end position="909"/>
    </location>
</feature>
<evidence type="ECO:0000313" key="3">
    <source>
        <dbReference type="EMBL" id="KAL3777993.1"/>
    </source>
</evidence>
<feature type="compositionally biased region" description="Basic and acidic residues" evidence="1">
    <location>
        <begin position="866"/>
        <end position="879"/>
    </location>
</feature>
<dbReference type="InterPro" id="IPR043519">
    <property type="entry name" value="NT_sf"/>
</dbReference>